<keyword evidence="10" id="KW-0133">Cell shape</keyword>
<evidence type="ECO:0000256" key="12">
    <source>
        <dbReference type="ARBA" id="ARBA00023054"/>
    </source>
</evidence>
<feature type="region of interest" description="Disordered" evidence="23">
    <location>
        <begin position="146"/>
        <end position="198"/>
    </location>
</feature>
<evidence type="ECO:0000256" key="6">
    <source>
        <dbReference type="ARBA" id="ARBA00005756"/>
    </source>
</evidence>
<protein>
    <recommendedName>
        <fullName evidence="21">Paralemmin-1</fullName>
    </recommendedName>
    <alternativeName>
        <fullName evidence="22">Paralemmin</fullName>
    </alternativeName>
</protein>
<sequence>MATCPQEWGPGSRRPAVSSAPVALREAAGRGFEPWWGRPQLDLVCPPRVLVAETTSQQERLQAIAEKRKRQAEMENKRRQLEDARRQLQHLKSKALRERWLLEGTPSSASEGDEALRRQMQEDEQRARLLEESVSRLEKEIEALENADALPTAARENAAAPSPARAPAPSPAPEEGKAEVMVNSQQTPVGTPKEKRISHTPVRTLEGSTMMKAAMYSVEITVEKDKVTGETRVLSSTTSLPRELLPQGIKVYEDETKVVHAVDGTAMNGIHPLSSSEVDELIHKADEVTLSEAGSTAGAVETQGVLEEAVRTTPSRREITGVQAQPGEATSGPPGIQPGQEPPVTMIFMGYQNVEDEAETQKVLGLQDTITAELVVIEDVAEPKEPAPPNGSAAEPPATAGSREENQVGPEAPTSGSQDLDMKKQRCKCCSIM</sequence>
<evidence type="ECO:0000256" key="14">
    <source>
        <dbReference type="ARBA" id="ARBA00023139"/>
    </source>
</evidence>
<keyword evidence="17" id="KW-0636">Prenylation</keyword>
<dbReference type="RefSeq" id="XP_014651472.1">
    <property type="nucleotide sequence ID" value="XM_014795986.1"/>
</dbReference>
<keyword evidence="7" id="KW-1003">Cell membrane</keyword>
<accession>A0ABM1DI41</accession>
<comment type="similarity">
    <text evidence="6">Belongs to the paralemmin family.</text>
</comment>
<evidence type="ECO:0000256" key="5">
    <source>
        <dbReference type="ARBA" id="ARBA00004552"/>
    </source>
</evidence>
<keyword evidence="24" id="KW-1185">Reference proteome</keyword>
<evidence type="ECO:0000256" key="11">
    <source>
        <dbReference type="ARBA" id="ARBA00023018"/>
    </source>
</evidence>
<dbReference type="Pfam" id="PF03285">
    <property type="entry name" value="Paralemmin"/>
    <property type="match status" value="1"/>
</dbReference>
<reference evidence="25" key="1">
    <citation type="submission" date="2025-08" db="UniProtKB">
        <authorList>
            <consortium name="RefSeq"/>
        </authorList>
    </citation>
    <scope>IDENTIFICATION</scope>
</reference>
<keyword evidence="16" id="KW-0449">Lipoprotein</keyword>
<evidence type="ECO:0000256" key="2">
    <source>
        <dbReference type="ARBA" id="ARBA00004342"/>
    </source>
</evidence>
<feature type="compositionally biased region" description="Low complexity" evidence="23">
    <location>
        <begin position="332"/>
        <end position="341"/>
    </location>
</feature>
<organism evidence="24 25">
    <name type="scientific">Ceratotherium simum simum</name>
    <name type="common">Southern white rhinoceros</name>
    <dbReference type="NCBI Taxonomy" id="73337"/>
    <lineage>
        <taxon>Eukaryota</taxon>
        <taxon>Metazoa</taxon>
        <taxon>Chordata</taxon>
        <taxon>Craniata</taxon>
        <taxon>Vertebrata</taxon>
        <taxon>Euteleostomi</taxon>
        <taxon>Mammalia</taxon>
        <taxon>Eutheria</taxon>
        <taxon>Laurasiatheria</taxon>
        <taxon>Perissodactyla</taxon>
        <taxon>Rhinocerotidae</taxon>
        <taxon>Ceratotherium</taxon>
    </lineage>
</organism>
<feature type="compositionally biased region" description="Low complexity" evidence="23">
    <location>
        <begin position="149"/>
        <end position="163"/>
    </location>
</feature>
<keyword evidence="15" id="KW-0966">Cell projection</keyword>
<feature type="region of interest" description="Disordered" evidence="23">
    <location>
        <begin position="309"/>
        <end position="341"/>
    </location>
</feature>
<evidence type="ECO:0000256" key="20">
    <source>
        <dbReference type="ARBA" id="ARBA00038823"/>
    </source>
</evidence>
<dbReference type="Proteomes" id="UP000694910">
    <property type="component" value="Unplaced"/>
</dbReference>
<evidence type="ECO:0000256" key="22">
    <source>
        <dbReference type="ARBA" id="ARBA00041963"/>
    </source>
</evidence>
<proteinExistence type="inferred from homology"/>
<gene>
    <name evidence="25" type="primary">LOC101391033</name>
</gene>
<dbReference type="InterPro" id="IPR004965">
    <property type="entry name" value="Paralemmin"/>
</dbReference>
<evidence type="ECO:0000256" key="23">
    <source>
        <dbReference type="SAM" id="MobiDB-lite"/>
    </source>
</evidence>
<keyword evidence="8" id="KW-0488">Methylation</keyword>
<keyword evidence="13" id="KW-0472">Membrane</keyword>
<evidence type="ECO:0000256" key="16">
    <source>
        <dbReference type="ARBA" id="ARBA00023288"/>
    </source>
</evidence>
<feature type="region of interest" description="Disordered" evidence="23">
    <location>
        <begin position="381"/>
        <end position="424"/>
    </location>
</feature>
<evidence type="ECO:0000256" key="19">
    <source>
        <dbReference type="ARBA" id="ARBA00037871"/>
    </source>
</evidence>
<comment type="subcellular location">
    <subcellularLocation>
        <location evidence="18">Apicolateral cell membrane</location>
        <topology evidence="18">Lipid-anchor</topology>
    </subcellularLocation>
    <subcellularLocation>
        <location evidence="19">Basolateral cell membrane</location>
        <topology evidence="19">Lipid-anchor</topology>
    </subcellularLocation>
    <subcellularLocation>
        <location evidence="2">Cell membrane</location>
        <topology evidence="2">Lipid-anchor</topology>
        <orientation evidence="2">Cytoplasmic side</orientation>
    </subcellularLocation>
    <subcellularLocation>
        <location evidence="3">Cell projection</location>
        <location evidence="3">Axon</location>
    </subcellularLocation>
    <subcellularLocation>
        <location evidence="1">Cell projection</location>
        <location evidence="1">Dendrite</location>
    </subcellularLocation>
    <subcellularLocation>
        <location evidence="5">Cell projection</location>
        <location evidence="5">Dendritic spine</location>
    </subcellularLocation>
    <subcellularLocation>
        <location evidence="4">Cell projection</location>
        <location evidence="4">Filopodium membrane</location>
        <topology evidence="4">Lipid-anchor</topology>
    </subcellularLocation>
</comment>
<evidence type="ECO:0000256" key="10">
    <source>
        <dbReference type="ARBA" id="ARBA00022960"/>
    </source>
</evidence>
<keyword evidence="11" id="KW-0770">Synapse</keyword>
<evidence type="ECO:0000256" key="7">
    <source>
        <dbReference type="ARBA" id="ARBA00022475"/>
    </source>
</evidence>
<evidence type="ECO:0000256" key="13">
    <source>
        <dbReference type="ARBA" id="ARBA00023136"/>
    </source>
</evidence>
<evidence type="ECO:0000256" key="8">
    <source>
        <dbReference type="ARBA" id="ARBA00022481"/>
    </source>
</evidence>
<keyword evidence="12" id="KW-0175">Coiled coil</keyword>
<evidence type="ECO:0000256" key="21">
    <source>
        <dbReference type="ARBA" id="ARBA00040790"/>
    </source>
</evidence>
<evidence type="ECO:0000256" key="3">
    <source>
        <dbReference type="ARBA" id="ARBA00004489"/>
    </source>
</evidence>
<evidence type="ECO:0000313" key="24">
    <source>
        <dbReference type="Proteomes" id="UP000694910"/>
    </source>
</evidence>
<dbReference type="GeneID" id="101391033"/>
<evidence type="ECO:0000256" key="1">
    <source>
        <dbReference type="ARBA" id="ARBA00004279"/>
    </source>
</evidence>
<keyword evidence="14" id="KW-0564">Palmitate</keyword>
<keyword evidence="9" id="KW-0597">Phosphoprotein</keyword>
<comment type="subunit">
    <text evidence="20">Interacts with dopamine receptor DRD3.</text>
</comment>
<evidence type="ECO:0000313" key="25">
    <source>
        <dbReference type="RefSeq" id="XP_014651472.1"/>
    </source>
</evidence>
<evidence type="ECO:0000256" key="17">
    <source>
        <dbReference type="ARBA" id="ARBA00023289"/>
    </source>
</evidence>
<evidence type="ECO:0000256" key="9">
    <source>
        <dbReference type="ARBA" id="ARBA00022553"/>
    </source>
</evidence>
<dbReference type="PANTHER" id="PTHR10498:SF6">
    <property type="entry name" value="PARALEMMIN-1"/>
    <property type="match status" value="1"/>
</dbReference>
<evidence type="ECO:0000256" key="4">
    <source>
        <dbReference type="ARBA" id="ARBA00004527"/>
    </source>
</evidence>
<evidence type="ECO:0000256" key="18">
    <source>
        <dbReference type="ARBA" id="ARBA00037796"/>
    </source>
</evidence>
<dbReference type="PANTHER" id="PTHR10498">
    <property type="entry name" value="PARALEMMIN-RELATED"/>
    <property type="match status" value="1"/>
</dbReference>
<feature type="region of interest" description="Disordered" evidence="23">
    <location>
        <begin position="101"/>
        <end position="122"/>
    </location>
</feature>
<evidence type="ECO:0000256" key="15">
    <source>
        <dbReference type="ARBA" id="ARBA00023273"/>
    </source>
</evidence>
<name>A0ABM1DI41_CERSS</name>